<dbReference type="SUPFAM" id="SSF49265">
    <property type="entry name" value="Fibronectin type III"/>
    <property type="match status" value="1"/>
</dbReference>
<dbReference type="InterPro" id="IPR036116">
    <property type="entry name" value="FN3_sf"/>
</dbReference>
<feature type="chain" id="PRO_5043812118" description="Fibronectin type-III domain-containing protein" evidence="1">
    <location>
        <begin position="30"/>
        <end position="725"/>
    </location>
</feature>
<name>A0AAW5KDS9_9FIRM</name>
<evidence type="ECO:0000256" key="1">
    <source>
        <dbReference type="SAM" id="SignalP"/>
    </source>
</evidence>
<dbReference type="EMBL" id="JANGCN010000001">
    <property type="protein sequence ID" value="MCQ5151694.1"/>
    <property type="molecule type" value="Genomic_DNA"/>
</dbReference>
<organism evidence="3 4">
    <name type="scientific">Ruminococcus bicirculans</name>
    <name type="common">ex Wegman et al. 2014</name>
    <dbReference type="NCBI Taxonomy" id="1160721"/>
    <lineage>
        <taxon>Bacteria</taxon>
        <taxon>Bacillati</taxon>
        <taxon>Bacillota</taxon>
        <taxon>Clostridia</taxon>
        <taxon>Eubacteriales</taxon>
        <taxon>Oscillospiraceae</taxon>
        <taxon>Ruminococcus</taxon>
    </lineage>
</organism>
<dbReference type="Proteomes" id="UP001206236">
    <property type="component" value="Unassembled WGS sequence"/>
</dbReference>
<dbReference type="InterPro" id="IPR038765">
    <property type="entry name" value="Papain-like_cys_pep_sf"/>
</dbReference>
<dbReference type="Pfam" id="PF01841">
    <property type="entry name" value="Transglut_core"/>
    <property type="match status" value="1"/>
</dbReference>
<proteinExistence type="predicted"/>
<dbReference type="Gene3D" id="2.60.40.10">
    <property type="entry name" value="Immunoglobulins"/>
    <property type="match status" value="2"/>
</dbReference>
<feature type="domain" description="Fibronectin type-III" evidence="2">
    <location>
        <begin position="360"/>
        <end position="449"/>
    </location>
</feature>
<keyword evidence="1" id="KW-0732">Signal</keyword>
<dbReference type="Gene3D" id="3.10.620.30">
    <property type="match status" value="1"/>
</dbReference>
<evidence type="ECO:0000259" key="2">
    <source>
        <dbReference type="PROSITE" id="PS50853"/>
    </source>
</evidence>
<gene>
    <name evidence="3" type="ORF">NE632_00100</name>
</gene>
<protein>
    <recommendedName>
        <fullName evidence="2">Fibronectin type-III domain-containing protein</fullName>
    </recommendedName>
</protein>
<dbReference type="CDD" id="cd00063">
    <property type="entry name" value="FN3"/>
    <property type="match status" value="1"/>
</dbReference>
<evidence type="ECO:0000313" key="3">
    <source>
        <dbReference type="EMBL" id="MCQ5151694.1"/>
    </source>
</evidence>
<dbReference type="SMART" id="SM00060">
    <property type="entry name" value="FN3"/>
    <property type="match status" value="2"/>
</dbReference>
<dbReference type="PROSITE" id="PS50853">
    <property type="entry name" value="FN3"/>
    <property type="match status" value="1"/>
</dbReference>
<dbReference type="InterPro" id="IPR002931">
    <property type="entry name" value="Transglutaminase-like"/>
</dbReference>
<dbReference type="AlphaFoldDB" id="A0AAW5KDS9"/>
<reference evidence="3" key="1">
    <citation type="submission" date="2022-06" db="EMBL/GenBank/DDBJ databases">
        <title>Isolation of gut microbiota from human fecal samples.</title>
        <authorList>
            <person name="Pamer E.G."/>
            <person name="Barat B."/>
            <person name="Waligurski E."/>
            <person name="Medina S."/>
            <person name="Paddock L."/>
            <person name="Mostad J."/>
        </authorList>
    </citation>
    <scope>NUCLEOTIDE SEQUENCE</scope>
    <source>
        <strain evidence="3">DFI.5.57</strain>
    </source>
</reference>
<sequence>MKLFKRTLTTAVAVCLALQSAVVCFGADADEQIPSGGEEVGLYTSENDEAIQLTEDMYSSWYEGDQTYDGTEKTLYGYSLKDSNNYYWLTENEDYVVTYENNINVGTATATFTGIGNYTGSFTKNFNIVPTDIYRADIDCEYEQSYCAGKPVQPKPIVTYNDIVLAEGVDYEIEYEDDCGELGWHYAYIKGIGNFNGTDSFEYNVVEAEISSENISVDTSCTYTGYAQTPAPVVTVSGAVLRCGVDYNVSYTNNVNAGTGYMTIAGMNGYTGYVTVPFTISPKAVSEVEILKIADVDYTGKAVRPSLFVKADGNMIKSSDYTVTYYNNTNVGTATAVVTLGGNYESRYPVSTTFKIVLGKPKGFKATADSTTSVKLSWNKIGNCKYRVYRYDPKKKTYKRLTVTSSTSYTDKKLSEATSYTYAVKLEYNSKTGPYITVKGNTKLSTPKMTVKAYNKKVTISWKKNTKADGYQIYWCKGDEWTIPHNDYYSMPKDCYNDYVQLKKITKNSTTSYTKSDLSGSKNYHFKMRAYKTINGKVVYSSWTGIQCKINTVSRLNAATKKSHSTYKIYNVQGKKTKTSTHTLTAEEKKILKNFASKHFKKDWSAAKKIEYTADWIRKNLKYGRILTGSHSKNIFVYKEGQCSDYNGALVEMMVYLGYDANLVMGNRQGGGQHFWGEIKIDGVTYLLEVGEKVYDSPQWNYKWQFMCLKYSEADGGYKKNGKLY</sequence>
<feature type="signal peptide" evidence="1">
    <location>
        <begin position="1"/>
        <end position="29"/>
    </location>
</feature>
<accession>A0AAW5KDS9</accession>
<dbReference type="SUPFAM" id="SSF54001">
    <property type="entry name" value="Cysteine proteinases"/>
    <property type="match status" value="1"/>
</dbReference>
<evidence type="ECO:0000313" key="4">
    <source>
        <dbReference type="Proteomes" id="UP001206236"/>
    </source>
</evidence>
<dbReference type="InterPro" id="IPR013783">
    <property type="entry name" value="Ig-like_fold"/>
</dbReference>
<dbReference type="InterPro" id="IPR003961">
    <property type="entry name" value="FN3_dom"/>
</dbReference>
<comment type="caution">
    <text evidence="3">The sequence shown here is derived from an EMBL/GenBank/DDBJ whole genome shotgun (WGS) entry which is preliminary data.</text>
</comment>
<dbReference type="RefSeq" id="WP_256321325.1">
    <property type="nucleotide sequence ID" value="NZ_JANGCN010000001.1"/>
</dbReference>